<keyword evidence="3" id="KW-1185">Reference proteome</keyword>
<dbReference type="OrthoDB" id="1748438at2759"/>
<proteinExistence type="predicted"/>
<dbReference type="AlphaFoldDB" id="A0A067L1M0"/>
<feature type="region of interest" description="Disordered" evidence="1">
    <location>
        <begin position="153"/>
        <end position="172"/>
    </location>
</feature>
<gene>
    <name evidence="2" type="ORF">JCGZ_03248</name>
</gene>
<evidence type="ECO:0000256" key="1">
    <source>
        <dbReference type="SAM" id="MobiDB-lite"/>
    </source>
</evidence>
<evidence type="ECO:0000313" key="2">
    <source>
        <dbReference type="EMBL" id="KDP41118.1"/>
    </source>
</evidence>
<sequence>MIEAPKGKRFERSAGGKTSSTQYRMRRILITHPSTDAWTSWLIELGWSATLAALAGGSRCRGRQICYFFCSNGFFGSSVPQKNIPGRFKYHIGILPTSPEYRTWFIAVVWPIERLRRTALLSALEGWVQADADDGVGTGEVIVLAPRTSEVGESLAARDDSEDVATWRRQDT</sequence>
<accession>A0A067L1M0</accession>
<dbReference type="EMBL" id="KK914321">
    <property type="protein sequence ID" value="KDP41118.1"/>
    <property type="molecule type" value="Genomic_DNA"/>
</dbReference>
<organism evidence="2 3">
    <name type="scientific">Jatropha curcas</name>
    <name type="common">Barbados nut</name>
    <dbReference type="NCBI Taxonomy" id="180498"/>
    <lineage>
        <taxon>Eukaryota</taxon>
        <taxon>Viridiplantae</taxon>
        <taxon>Streptophyta</taxon>
        <taxon>Embryophyta</taxon>
        <taxon>Tracheophyta</taxon>
        <taxon>Spermatophyta</taxon>
        <taxon>Magnoliopsida</taxon>
        <taxon>eudicotyledons</taxon>
        <taxon>Gunneridae</taxon>
        <taxon>Pentapetalae</taxon>
        <taxon>rosids</taxon>
        <taxon>fabids</taxon>
        <taxon>Malpighiales</taxon>
        <taxon>Euphorbiaceae</taxon>
        <taxon>Crotonoideae</taxon>
        <taxon>Jatropheae</taxon>
        <taxon>Jatropha</taxon>
    </lineage>
</organism>
<protein>
    <submittedName>
        <fullName evidence="2">Uncharacterized protein</fullName>
    </submittedName>
</protein>
<name>A0A067L1M0_JATCU</name>
<dbReference type="Proteomes" id="UP000027138">
    <property type="component" value="Unassembled WGS sequence"/>
</dbReference>
<reference evidence="2 3" key="1">
    <citation type="journal article" date="2014" name="PLoS ONE">
        <title>Global Analysis of Gene Expression Profiles in Physic Nut (Jatropha curcas L.) Seedlings Exposed to Salt Stress.</title>
        <authorList>
            <person name="Zhang L."/>
            <person name="Zhang C."/>
            <person name="Wu P."/>
            <person name="Chen Y."/>
            <person name="Li M."/>
            <person name="Jiang H."/>
            <person name="Wu G."/>
        </authorList>
    </citation>
    <scope>NUCLEOTIDE SEQUENCE [LARGE SCALE GENOMIC DNA]</scope>
    <source>
        <strain evidence="3">cv. GZQX0401</strain>
        <tissue evidence="2">Young leaves</tissue>
    </source>
</reference>
<evidence type="ECO:0000313" key="3">
    <source>
        <dbReference type="Proteomes" id="UP000027138"/>
    </source>
</evidence>